<evidence type="ECO:0000256" key="4">
    <source>
        <dbReference type="ARBA" id="ARBA00022679"/>
    </source>
</evidence>
<keyword evidence="8 11" id="KW-0067">ATP-binding</keyword>
<dbReference type="CDD" id="cd01672">
    <property type="entry name" value="TMPK"/>
    <property type="match status" value="1"/>
</dbReference>
<dbReference type="SUPFAM" id="SSF52540">
    <property type="entry name" value="P-loop containing nucleoside triphosphate hydrolases"/>
    <property type="match status" value="1"/>
</dbReference>
<proteinExistence type="inferred from homology"/>
<dbReference type="GO" id="GO:0005524">
    <property type="term" value="F:ATP binding"/>
    <property type="evidence" value="ECO:0007669"/>
    <property type="project" value="UniProtKB-UniRule"/>
</dbReference>
<organism evidence="13 14">
    <name type="scientific">Thermosipho atlanticus DSM 15807</name>
    <dbReference type="NCBI Taxonomy" id="1123380"/>
    <lineage>
        <taxon>Bacteria</taxon>
        <taxon>Thermotogati</taxon>
        <taxon>Thermotogota</taxon>
        <taxon>Thermotogae</taxon>
        <taxon>Thermotogales</taxon>
        <taxon>Fervidobacteriaceae</taxon>
        <taxon>Thermosipho</taxon>
    </lineage>
</organism>
<dbReference type="NCBIfam" id="TIGR00041">
    <property type="entry name" value="DTMP_kinase"/>
    <property type="match status" value="1"/>
</dbReference>
<dbReference type="STRING" id="1123380.SAMN02745199_1339"/>
<name>A0A1M5TIZ3_9BACT</name>
<gene>
    <name evidence="11" type="primary">tmk</name>
    <name evidence="13" type="ORF">SAMN02745199_1339</name>
</gene>
<evidence type="ECO:0000313" key="13">
    <source>
        <dbReference type="EMBL" id="SHH50674.1"/>
    </source>
</evidence>
<dbReference type="GO" id="GO:0006235">
    <property type="term" value="P:dTTP biosynthetic process"/>
    <property type="evidence" value="ECO:0007669"/>
    <property type="project" value="UniProtKB-UniRule"/>
</dbReference>
<dbReference type="GO" id="GO:0005829">
    <property type="term" value="C:cytosol"/>
    <property type="evidence" value="ECO:0007669"/>
    <property type="project" value="TreeGrafter"/>
</dbReference>
<dbReference type="RefSeq" id="WP_073073429.1">
    <property type="nucleotide sequence ID" value="NZ_FQXN01000005.1"/>
</dbReference>
<keyword evidence="5 11" id="KW-0545">Nucleotide biosynthesis</keyword>
<dbReference type="EMBL" id="FQXN01000005">
    <property type="protein sequence ID" value="SHH50674.1"/>
    <property type="molecule type" value="Genomic_DNA"/>
</dbReference>
<dbReference type="Proteomes" id="UP000242592">
    <property type="component" value="Unassembled WGS sequence"/>
</dbReference>
<dbReference type="PANTHER" id="PTHR10344:SF4">
    <property type="entry name" value="UMP-CMP KINASE 2, MITOCHONDRIAL"/>
    <property type="match status" value="1"/>
</dbReference>
<evidence type="ECO:0000256" key="7">
    <source>
        <dbReference type="ARBA" id="ARBA00022777"/>
    </source>
</evidence>
<keyword evidence="6 11" id="KW-0547">Nucleotide-binding</keyword>
<dbReference type="GO" id="GO:0006227">
    <property type="term" value="P:dUDP biosynthetic process"/>
    <property type="evidence" value="ECO:0007669"/>
    <property type="project" value="TreeGrafter"/>
</dbReference>
<evidence type="ECO:0000256" key="11">
    <source>
        <dbReference type="HAMAP-Rule" id="MF_00165"/>
    </source>
</evidence>
<feature type="binding site" evidence="11">
    <location>
        <begin position="7"/>
        <end position="14"/>
    </location>
    <ligand>
        <name>ATP</name>
        <dbReference type="ChEBI" id="CHEBI:30616"/>
    </ligand>
</feature>
<evidence type="ECO:0000256" key="5">
    <source>
        <dbReference type="ARBA" id="ARBA00022727"/>
    </source>
</evidence>
<dbReference type="FunFam" id="3.40.50.300:FF:000225">
    <property type="entry name" value="Thymidylate kinase"/>
    <property type="match status" value="1"/>
</dbReference>
<dbReference type="PANTHER" id="PTHR10344">
    <property type="entry name" value="THYMIDYLATE KINASE"/>
    <property type="match status" value="1"/>
</dbReference>
<keyword evidence="14" id="KW-1185">Reference proteome</keyword>
<dbReference type="OrthoDB" id="9774907at2"/>
<keyword evidence="4 11" id="KW-0808">Transferase</keyword>
<dbReference type="InterPro" id="IPR018094">
    <property type="entry name" value="Thymidylate_kinase"/>
</dbReference>
<feature type="domain" description="Thymidylate kinase-like" evidence="12">
    <location>
        <begin position="5"/>
        <end position="187"/>
    </location>
</feature>
<evidence type="ECO:0000256" key="6">
    <source>
        <dbReference type="ARBA" id="ARBA00022741"/>
    </source>
</evidence>
<dbReference type="AlphaFoldDB" id="A0A1M5TIZ3"/>
<reference evidence="14" key="1">
    <citation type="submission" date="2016-11" db="EMBL/GenBank/DDBJ databases">
        <authorList>
            <person name="Varghese N."/>
            <person name="Submissions S."/>
        </authorList>
    </citation>
    <scope>NUCLEOTIDE SEQUENCE [LARGE SCALE GENOMIC DNA]</scope>
    <source>
        <strain evidence="14">DSM 15807</strain>
    </source>
</reference>
<evidence type="ECO:0000313" key="14">
    <source>
        <dbReference type="Proteomes" id="UP000242592"/>
    </source>
</evidence>
<dbReference type="Pfam" id="PF02223">
    <property type="entry name" value="Thymidylate_kin"/>
    <property type="match status" value="1"/>
</dbReference>
<accession>A0A1M5TIZ3</accession>
<evidence type="ECO:0000256" key="9">
    <source>
        <dbReference type="ARBA" id="ARBA00048743"/>
    </source>
</evidence>
<dbReference type="InterPro" id="IPR039430">
    <property type="entry name" value="Thymidylate_kin-like_dom"/>
</dbReference>
<keyword evidence="7 11" id="KW-0418">Kinase</keyword>
<dbReference type="GO" id="GO:0004798">
    <property type="term" value="F:dTMP kinase activity"/>
    <property type="evidence" value="ECO:0007669"/>
    <property type="project" value="UniProtKB-UniRule"/>
</dbReference>
<dbReference type="Gene3D" id="3.40.50.300">
    <property type="entry name" value="P-loop containing nucleotide triphosphate hydrolases"/>
    <property type="match status" value="1"/>
</dbReference>
<sequence length="202" mass="23170">MFISFEGLDGCGKSTQLEMLFDYLRNLGKKVIKVREPGGTEIGEKIRSILLNKELDINERAELLLFLASRAQLVEEVIKPALRNGYFVLADRFADSSIAYQGGARNLGVETVEFLNRFATNNIFPNIVFFIDISVEVALKRINKKKKDRMEIEGRSFLEKVRDTYLKISNTKSNFVIINGERSVDEIFYDVRKVIDNYIISK</sequence>
<comment type="function">
    <text evidence="10 11">Phosphorylation of dTMP to form dTDP in both de novo and salvage pathways of dTTP synthesis.</text>
</comment>
<dbReference type="GO" id="GO:0006233">
    <property type="term" value="P:dTDP biosynthetic process"/>
    <property type="evidence" value="ECO:0007669"/>
    <property type="project" value="InterPro"/>
</dbReference>
<dbReference type="EC" id="2.7.4.9" evidence="2 11"/>
<dbReference type="InterPro" id="IPR027417">
    <property type="entry name" value="P-loop_NTPase"/>
</dbReference>
<comment type="similarity">
    <text evidence="1 11">Belongs to the thymidylate kinase family.</text>
</comment>
<evidence type="ECO:0000259" key="12">
    <source>
        <dbReference type="Pfam" id="PF02223"/>
    </source>
</evidence>
<evidence type="ECO:0000256" key="2">
    <source>
        <dbReference type="ARBA" id="ARBA00012980"/>
    </source>
</evidence>
<evidence type="ECO:0000256" key="8">
    <source>
        <dbReference type="ARBA" id="ARBA00022840"/>
    </source>
</evidence>
<comment type="catalytic activity">
    <reaction evidence="9 11">
        <text>dTMP + ATP = dTDP + ADP</text>
        <dbReference type="Rhea" id="RHEA:13517"/>
        <dbReference type="ChEBI" id="CHEBI:30616"/>
        <dbReference type="ChEBI" id="CHEBI:58369"/>
        <dbReference type="ChEBI" id="CHEBI:63528"/>
        <dbReference type="ChEBI" id="CHEBI:456216"/>
        <dbReference type="EC" id="2.7.4.9"/>
    </reaction>
</comment>
<evidence type="ECO:0000256" key="1">
    <source>
        <dbReference type="ARBA" id="ARBA00009776"/>
    </source>
</evidence>
<evidence type="ECO:0000256" key="10">
    <source>
        <dbReference type="ARBA" id="ARBA00057735"/>
    </source>
</evidence>
<dbReference type="HAMAP" id="MF_00165">
    <property type="entry name" value="Thymidylate_kinase"/>
    <property type="match status" value="1"/>
</dbReference>
<evidence type="ECO:0000256" key="3">
    <source>
        <dbReference type="ARBA" id="ARBA00017144"/>
    </source>
</evidence>
<protein>
    <recommendedName>
        <fullName evidence="3 11">Thymidylate kinase</fullName>
        <ecNumber evidence="2 11">2.7.4.9</ecNumber>
    </recommendedName>
    <alternativeName>
        <fullName evidence="11">dTMP kinase</fullName>
    </alternativeName>
</protein>